<accession>A0A9P7XZH5</accession>
<comment type="caution">
    <text evidence="1">The sequence shown here is derived from an EMBL/GenBank/DDBJ whole genome shotgun (WGS) entry which is preliminary data.</text>
</comment>
<gene>
    <name evidence="1" type="ORF">KI688_010416</name>
</gene>
<sequence>MCCSNAERIQILYLPISDIGRYLTLVPRLRVLACVAFQIDKNLIGPSYWNHGMGEVEKECWTRLKEGRVRHLEMISFVQEHQRHHRNVIQTARCANVRVYEDQCPEDYTIRLLQSLPPLVKPQFLDCRNWDQFVAHLPDRDLSFVREIRTRKAFDRNIKLVTFLRRRRSLESIHATSSVEGIFKWAVQERKDFNDAAAVHNCGAAVAASEQRSLVPLRDYDVMCSGAHAGRQASDVIYAFNKTLENIKVKFCGITTTYGSQRFPDFVLGRKIDDDDDDDGHRRSGAPRNLVRLELHLYAFQNGAPAAPVATGGQGEADDNSSMLNGIPDSFTKPTQQGPVAWTWDWDIPKLINLFLVAEFALKFQFRMLDSTPNLNYLSLNVNGGAGPERNRTIGIKELLRPGFRHSLLPLFLERDQQLCERRRRRQVASDRVEDDDDDDAIFQLQRQEEKEDDELWRQEFQFLQLPKLQTLSLIGHWDVDHPRVLNAFFSKVAPRITSLWVEPVSDGRCYCQEGFMIPELIRSTTENLHELNVCVVKIPFKLELMVETGLVDDTSYDRELPGAGWWRVFVMVERPAGRRLNSPARYRFRNEAGTVL</sequence>
<reference evidence="1" key="1">
    <citation type="submission" date="2021-06" db="EMBL/GenBank/DDBJ databases">
        <title>Genome Sequence of Mortierella hyaline Strain SCG-10, a Cold-Adapted, Nitrate-Reducing Fungus Isolated from Soil in Minnesota, USA.</title>
        <authorList>
            <person name="Aldossari N."/>
        </authorList>
    </citation>
    <scope>NUCLEOTIDE SEQUENCE</scope>
    <source>
        <strain evidence="1">SCG-10</strain>
    </source>
</reference>
<dbReference type="EMBL" id="JAHRHY010000005">
    <property type="protein sequence ID" value="KAG9069513.1"/>
    <property type="molecule type" value="Genomic_DNA"/>
</dbReference>
<dbReference type="Proteomes" id="UP000707451">
    <property type="component" value="Unassembled WGS sequence"/>
</dbReference>
<dbReference type="OrthoDB" id="2374577at2759"/>
<name>A0A9P7XZH5_9FUNG</name>
<protein>
    <submittedName>
        <fullName evidence="1">Uncharacterized protein</fullName>
    </submittedName>
</protein>
<keyword evidence="2" id="KW-1185">Reference proteome</keyword>
<proteinExistence type="predicted"/>
<evidence type="ECO:0000313" key="1">
    <source>
        <dbReference type="EMBL" id="KAG9069513.1"/>
    </source>
</evidence>
<dbReference type="AlphaFoldDB" id="A0A9P7XZH5"/>
<evidence type="ECO:0000313" key="2">
    <source>
        <dbReference type="Proteomes" id="UP000707451"/>
    </source>
</evidence>
<organism evidence="1 2">
    <name type="scientific">Linnemannia hyalina</name>
    <dbReference type="NCBI Taxonomy" id="64524"/>
    <lineage>
        <taxon>Eukaryota</taxon>
        <taxon>Fungi</taxon>
        <taxon>Fungi incertae sedis</taxon>
        <taxon>Mucoromycota</taxon>
        <taxon>Mortierellomycotina</taxon>
        <taxon>Mortierellomycetes</taxon>
        <taxon>Mortierellales</taxon>
        <taxon>Mortierellaceae</taxon>
        <taxon>Linnemannia</taxon>
    </lineage>
</organism>